<comment type="caution">
    <text evidence="3">The sequence shown here is derived from an EMBL/GenBank/DDBJ whole genome shotgun (WGS) entry which is preliminary data.</text>
</comment>
<protein>
    <recommendedName>
        <fullName evidence="2">Aminotransferase-like plant mobile domain-containing protein</fullName>
    </recommendedName>
</protein>
<dbReference type="EMBL" id="ASHM01030600">
    <property type="protein sequence ID" value="PNX76407.1"/>
    <property type="molecule type" value="Genomic_DNA"/>
</dbReference>
<dbReference type="PANTHER" id="PTHR46033:SF17">
    <property type="entry name" value="AMINOTRANSFERASE-LIKE PLANT MOBILE DOMAIN-CONTAINING PROTEIN"/>
    <property type="match status" value="1"/>
</dbReference>
<organism evidence="3 4">
    <name type="scientific">Trifolium pratense</name>
    <name type="common">Red clover</name>
    <dbReference type="NCBI Taxonomy" id="57577"/>
    <lineage>
        <taxon>Eukaryota</taxon>
        <taxon>Viridiplantae</taxon>
        <taxon>Streptophyta</taxon>
        <taxon>Embryophyta</taxon>
        <taxon>Tracheophyta</taxon>
        <taxon>Spermatophyta</taxon>
        <taxon>Magnoliopsida</taxon>
        <taxon>eudicotyledons</taxon>
        <taxon>Gunneridae</taxon>
        <taxon>Pentapetalae</taxon>
        <taxon>rosids</taxon>
        <taxon>fabids</taxon>
        <taxon>Fabales</taxon>
        <taxon>Fabaceae</taxon>
        <taxon>Papilionoideae</taxon>
        <taxon>50 kb inversion clade</taxon>
        <taxon>NPAAA clade</taxon>
        <taxon>Hologalegina</taxon>
        <taxon>IRL clade</taxon>
        <taxon>Trifolieae</taxon>
        <taxon>Trifolium</taxon>
    </lineage>
</organism>
<feature type="region of interest" description="Disordered" evidence="1">
    <location>
        <begin position="318"/>
        <end position="427"/>
    </location>
</feature>
<evidence type="ECO:0000259" key="2">
    <source>
        <dbReference type="Pfam" id="PF10536"/>
    </source>
</evidence>
<accession>A0A2K3LD00</accession>
<feature type="non-terminal residue" evidence="3">
    <location>
        <position position="427"/>
    </location>
</feature>
<feature type="compositionally biased region" description="Polar residues" evidence="1">
    <location>
        <begin position="318"/>
        <end position="333"/>
    </location>
</feature>
<dbReference type="InterPro" id="IPR019557">
    <property type="entry name" value="AminoTfrase-like_pln_mobile"/>
</dbReference>
<proteinExistence type="predicted"/>
<sequence>MIKGCNKLPTLSNLLKKLDQEFKEKLWTIIRDNGRGSSLLRLLKLVPDDNVEFPTPLLMQFMRFYSVDHESNPTYYSFNVRGGQRMNVTLQDVLYLTSLPIIGRAVVPNDSRDNNAFHRVFSAHEDRKLITLDELQSLCTDLSRNEEERIKAVLLMIVTCLITPDGNGHNCNTSYVKFIENLDEVDSFAWGAALLAYLYQGMKKHILKQKNLDGFLWLILGFFFYHFKELFDIFDIDGDQVMTPAVGVPMIFPLIEKLSPIGKNHHSKIDNALDVKIDRVRVLLENVEVNAGRHSINFQDHYKKEIQQWNKRQLAQSYQLGESSTDQRTTSPQLADPSLPHTAPEGSETTREDTTSPQLADPSPPHTAPEGSETTMEDTTSPQLAEPPPLETSFETQTNTAAEEVEYENVPRRSKRVPIPINRFVHS</sequence>
<dbReference type="ExpressionAtlas" id="A0A2K3LD00">
    <property type="expression patterns" value="baseline"/>
</dbReference>
<evidence type="ECO:0000313" key="3">
    <source>
        <dbReference type="EMBL" id="PNX76407.1"/>
    </source>
</evidence>
<feature type="domain" description="Aminotransferase-like plant mobile" evidence="2">
    <location>
        <begin position="77"/>
        <end position="230"/>
    </location>
</feature>
<dbReference type="Proteomes" id="UP000236291">
    <property type="component" value="Unassembled WGS sequence"/>
</dbReference>
<evidence type="ECO:0000256" key="1">
    <source>
        <dbReference type="SAM" id="MobiDB-lite"/>
    </source>
</evidence>
<dbReference type="Pfam" id="PF10536">
    <property type="entry name" value="PMD"/>
    <property type="match status" value="1"/>
</dbReference>
<reference evidence="3 4" key="2">
    <citation type="journal article" date="2017" name="Front. Plant Sci.">
        <title>Gene Classification and Mining of Molecular Markers Useful in Red Clover (Trifolium pratense) Breeding.</title>
        <authorList>
            <person name="Istvanek J."/>
            <person name="Dluhosova J."/>
            <person name="Dluhos P."/>
            <person name="Patkova L."/>
            <person name="Nedelnik J."/>
            <person name="Repkova J."/>
        </authorList>
    </citation>
    <scope>NUCLEOTIDE SEQUENCE [LARGE SCALE GENOMIC DNA]</scope>
    <source>
        <strain evidence="4">cv. Tatra</strain>
        <tissue evidence="3">Young leaves</tissue>
    </source>
</reference>
<dbReference type="GO" id="GO:0010073">
    <property type="term" value="P:meristem maintenance"/>
    <property type="evidence" value="ECO:0007669"/>
    <property type="project" value="InterPro"/>
</dbReference>
<dbReference type="AlphaFoldDB" id="A0A2K3LD00"/>
<dbReference type="PANTHER" id="PTHR46033">
    <property type="entry name" value="PROTEIN MAIN-LIKE 2"/>
    <property type="match status" value="1"/>
</dbReference>
<feature type="compositionally biased region" description="Polar residues" evidence="1">
    <location>
        <begin position="372"/>
        <end position="383"/>
    </location>
</feature>
<name>A0A2K3LD00_TRIPR</name>
<dbReference type="InterPro" id="IPR044824">
    <property type="entry name" value="MAIN-like"/>
</dbReference>
<dbReference type="STRING" id="57577.A0A2K3LD00"/>
<evidence type="ECO:0000313" key="4">
    <source>
        <dbReference type="Proteomes" id="UP000236291"/>
    </source>
</evidence>
<gene>
    <name evidence="3" type="ORF">L195_g032354</name>
</gene>
<reference evidence="3 4" key="1">
    <citation type="journal article" date="2014" name="Am. J. Bot.">
        <title>Genome assembly and annotation for red clover (Trifolium pratense; Fabaceae).</title>
        <authorList>
            <person name="Istvanek J."/>
            <person name="Jaros M."/>
            <person name="Krenek A."/>
            <person name="Repkova J."/>
        </authorList>
    </citation>
    <scope>NUCLEOTIDE SEQUENCE [LARGE SCALE GENOMIC DNA]</scope>
    <source>
        <strain evidence="4">cv. Tatra</strain>
        <tissue evidence="3">Young leaves</tissue>
    </source>
</reference>